<protein>
    <submittedName>
        <fullName evidence="1">Uncharacterized protein</fullName>
    </submittedName>
</protein>
<accession>A0A2P2PDS7</accession>
<reference evidence="1" key="1">
    <citation type="submission" date="2018-02" db="EMBL/GenBank/DDBJ databases">
        <title>Rhizophora mucronata_Transcriptome.</title>
        <authorList>
            <person name="Meera S.P."/>
            <person name="Sreeshan A."/>
            <person name="Augustine A."/>
        </authorList>
    </citation>
    <scope>NUCLEOTIDE SEQUENCE</scope>
    <source>
        <tissue evidence="1">Leaf</tissue>
    </source>
</reference>
<name>A0A2P2PDS7_RHIMU</name>
<dbReference type="EMBL" id="GGEC01072355">
    <property type="protein sequence ID" value="MBX52839.1"/>
    <property type="molecule type" value="Transcribed_RNA"/>
</dbReference>
<proteinExistence type="predicted"/>
<evidence type="ECO:0000313" key="1">
    <source>
        <dbReference type="EMBL" id="MBX52839.1"/>
    </source>
</evidence>
<dbReference type="AlphaFoldDB" id="A0A2P2PDS7"/>
<sequence>MLIRALIPTNLSMKLFSFLEHELYQRAMEAFHGKSIRVISICIITVL</sequence>
<organism evidence="1">
    <name type="scientific">Rhizophora mucronata</name>
    <name type="common">Asiatic mangrove</name>
    <dbReference type="NCBI Taxonomy" id="61149"/>
    <lineage>
        <taxon>Eukaryota</taxon>
        <taxon>Viridiplantae</taxon>
        <taxon>Streptophyta</taxon>
        <taxon>Embryophyta</taxon>
        <taxon>Tracheophyta</taxon>
        <taxon>Spermatophyta</taxon>
        <taxon>Magnoliopsida</taxon>
        <taxon>eudicotyledons</taxon>
        <taxon>Gunneridae</taxon>
        <taxon>Pentapetalae</taxon>
        <taxon>rosids</taxon>
        <taxon>fabids</taxon>
        <taxon>Malpighiales</taxon>
        <taxon>Rhizophoraceae</taxon>
        <taxon>Rhizophora</taxon>
    </lineage>
</organism>